<organism evidence="2 3">
    <name type="scientific">Brachionus plicatilis</name>
    <name type="common">Marine rotifer</name>
    <name type="synonym">Brachionus muelleri</name>
    <dbReference type="NCBI Taxonomy" id="10195"/>
    <lineage>
        <taxon>Eukaryota</taxon>
        <taxon>Metazoa</taxon>
        <taxon>Spiralia</taxon>
        <taxon>Gnathifera</taxon>
        <taxon>Rotifera</taxon>
        <taxon>Eurotatoria</taxon>
        <taxon>Monogononta</taxon>
        <taxon>Pseudotrocha</taxon>
        <taxon>Ploima</taxon>
        <taxon>Brachionidae</taxon>
        <taxon>Brachionus</taxon>
    </lineage>
</organism>
<feature type="transmembrane region" description="Helical" evidence="1">
    <location>
        <begin position="28"/>
        <end position="49"/>
    </location>
</feature>
<protein>
    <submittedName>
        <fullName evidence="2">Uncharacterized protein</fullName>
    </submittedName>
</protein>
<name>A0A3M7Q7V6_BRAPC</name>
<evidence type="ECO:0000313" key="3">
    <source>
        <dbReference type="Proteomes" id="UP000276133"/>
    </source>
</evidence>
<dbReference type="AlphaFoldDB" id="A0A3M7Q7V6"/>
<accession>A0A3M7Q7V6</accession>
<sequence>MVFVGIGLIVVVVVRVHGKRGVRVHFFKLGRFGISQIVVLIVVGIGRIVHKIRHFVHCLYQNQVPSLQLTTPNYFNTNNY</sequence>
<proteinExistence type="predicted"/>
<keyword evidence="1" id="KW-0472">Membrane</keyword>
<dbReference type="Proteomes" id="UP000276133">
    <property type="component" value="Unassembled WGS sequence"/>
</dbReference>
<comment type="caution">
    <text evidence="2">The sequence shown here is derived from an EMBL/GenBank/DDBJ whole genome shotgun (WGS) entry which is preliminary data.</text>
</comment>
<reference evidence="2 3" key="1">
    <citation type="journal article" date="2018" name="Sci. Rep.">
        <title>Genomic signatures of local adaptation to the degree of environmental predictability in rotifers.</title>
        <authorList>
            <person name="Franch-Gras L."/>
            <person name="Hahn C."/>
            <person name="Garcia-Roger E.M."/>
            <person name="Carmona M.J."/>
            <person name="Serra M."/>
            <person name="Gomez A."/>
        </authorList>
    </citation>
    <scope>NUCLEOTIDE SEQUENCE [LARGE SCALE GENOMIC DNA]</scope>
    <source>
        <strain evidence="2">HYR1</strain>
    </source>
</reference>
<dbReference type="EMBL" id="REGN01007165">
    <property type="protein sequence ID" value="RNA07071.1"/>
    <property type="molecule type" value="Genomic_DNA"/>
</dbReference>
<evidence type="ECO:0000256" key="1">
    <source>
        <dbReference type="SAM" id="Phobius"/>
    </source>
</evidence>
<keyword evidence="1" id="KW-0812">Transmembrane</keyword>
<keyword evidence="3" id="KW-1185">Reference proteome</keyword>
<gene>
    <name evidence="2" type="ORF">BpHYR1_035250</name>
</gene>
<evidence type="ECO:0000313" key="2">
    <source>
        <dbReference type="EMBL" id="RNA07071.1"/>
    </source>
</evidence>
<keyword evidence="1" id="KW-1133">Transmembrane helix</keyword>